<dbReference type="PANTHER" id="PTHR36513">
    <property type="entry name" value="ABC TRANSMEMBRANE TYPE-1 DOMAIN-CONTAINING PROTEIN"/>
    <property type="match status" value="1"/>
</dbReference>
<evidence type="ECO:0008006" key="3">
    <source>
        <dbReference type="Google" id="ProtNLM"/>
    </source>
</evidence>
<evidence type="ECO:0000313" key="2">
    <source>
        <dbReference type="Proteomes" id="UP001239909"/>
    </source>
</evidence>
<dbReference type="Gene3D" id="3.40.50.1820">
    <property type="entry name" value="alpha/beta hydrolase"/>
    <property type="match status" value="1"/>
</dbReference>
<protein>
    <recommendedName>
        <fullName evidence="3">Alpha/beta hydrolase</fullName>
    </recommendedName>
</protein>
<organism evidence="1 2">
    <name type="scientific">Paralimibaculum aggregatum</name>
    <dbReference type="NCBI Taxonomy" id="3036245"/>
    <lineage>
        <taxon>Bacteria</taxon>
        <taxon>Pseudomonadati</taxon>
        <taxon>Pseudomonadota</taxon>
        <taxon>Alphaproteobacteria</taxon>
        <taxon>Rhodobacterales</taxon>
        <taxon>Paracoccaceae</taxon>
        <taxon>Paralimibaculum</taxon>
    </lineage>
</organism>
<sequence>MAATTIYFGTNRRVLAESPARFGNDFNAEKPYCYRVGEVRVTRRGHPWRDGDAAYETGPARLYPETAPTPAAPRGIPGSTRLFDAMRREMRGNPRDALVYLHGFANSFESAMARAAELSDAYLSPITEPETGSLARRGRAPLVFAFAWPSDARTVLDDGLGWAYAGDREEARASGQAMARCALRLFDWLDRLARAERCLQRVHLVAHSMGNWALRNALQALVEMAAAADRPLRRVFDTAFLMASDIEDRALERATWLAPLFDLARGVAVYHAGNDRPLTLSDIKPNQGDRLGHLGPRSMQALPDRVQAIDCAAVSRTPGDGILRHQYYRLAPEVLRDVRAVLAGRLPGEIPGRVPVSERRWRLRRDDAARARLGSG</sequence>
<dbReference type="SUPFAM" id="SSF53474">
    <property type="entry name" value="alpha/beta-Hydrolases"/>
    <property type="match status" value="1"/>
</dbReference>
<dbReference type="RefSeq" id="WP_285674926.1">
    <property type="nucleotide sequence ID" value="NZ_BSYI01000073.1"/>
</dbReference>
<gene>
    <name evidence="1" type="ORF">LNKW23_47620</name>
</gene>
<comment type="caution">
    <text evidence="1">The sequence shown here is derived from an EMBL/GenBank/DDBJ whole genome shotgun (WGS) entry which is preliminary data.</text>
</comment>
<reference evidence="1 2" key="1">
    <citation type="submission" date="2023-04" db="EMBL/GenBank/DDBJ databases">
        <title>Marinoamorphus aggregata gen. nov., sp. Nov., isolate from tissue of brittle star Ophioplocus japonicus.</title>
        <authorList>
            <person name="Kawano K."/>
            <person name="Sawayama S."/>
            <person name="Nakagawa S."/>
        </authorList>
    </citation>
    <scope>NUCLEOTIDE SEQUENCE [LARGE SCALE GENOMIC DNA]</scope>
    <source>
        <strain evidence="1 2">NKW23</strain>
    </source>
</reference>
<dbReference type="Proteomes" id="UP001239909">
    <property type="component" value="Unassembled WGS sequence"/>
</dbReference>
<dbReference type="Pfam" id="PF05990">
    <property type="entry name" value="DUF900"/>
    <property type="match status" value="1"/>
</dbReference>
<dbReference type="PANTHER" id="PTHR36513:SF1">
    <property type="entry name" value="TRANSMEMBRANE PROTEIN"/>
    <property type="match status" value="1"/>
</dbReference>
<dbReference type="EMBL" id="BSYI01000073">
    <property type="protein sequence ID" value="GMG85539.1"/>
    <property type="molecule type" value="Genomic_DNA"/>
</dbReference>
<proteinExistence type="predicted"/>
<name>A0ABQ6LTX3_9RHOB</name>
<dbReference type="InterPro" id="IPR010297">
    <property type="entry name" value="DUF900_hydrolase"/>
</dbReference>
<dbReference type="InterPro" id="IPR029058">
    <property type="entry name" value="AB_hydrolase_fold"/>
</dbReference>
<keyword evidence="2" id="KW-1185">Reference proteome</keyword>
<evidence type="ECO:0000313" key="1">
    <source>
        <dbReference type="EMBL" id="GMG85539.1"/>
    </source>
</evidence>
<accession>A0ABQ6LTX3</accession>